<protein>
    <submittedName>
        <fullName evidence="1">Uncharacterized protein</fullName>
    </submittedName>
</protein>
<proteinExistence type="predicted"/>
<keyword evidence="2" id="KW-1185">Reference proteome</keyword>
<dbReference type="AlphaFoldDB" id="A0A839HQ89"/>
<evidence type="ECO:0000313" key="1">
    <source>
        <dbReference type="EMBL" id="MBB1161469.1"/>
    </source>
</evidence>
<dbReference type="EMBL" id="JACIVI010000001">
    <property type="protein sequence ID" value="MBB1161469.1"/>
    <property type="molecule type" value="Genomic_DNA"/>
</dbReference>
<dbReference type="Proteomes" id="UP000586093">
    <property type="component" value="Unassembled WGS sequence"/>
</dbReference>
<reference evidence="1 2" key="1">
    <citation type="submission" date="2020-08" db="EMBL/GenBank/DDBJ databases">
        <title>Aquariorum lacteus gen. nov., sp. nov., a new member of the family Comamonadaceae, isolated from freshwater aquarium.</title>
        <authorList>
            <person name="Chun S.-J."/>
        </authorList>
    </citation>
    <scope>NUCLEOTIDE SEQUENCE [LARGE SCALE GENOMIC DNA]</scope>
    <source>
        <strain evidence="1 2">SJAQ100</strain>
    </source>
</reference>
<sequence>MAEPSIMSLAADVSALPAGQAPARLAKRAADERPYLIDLAPLLGWHELALGVEHIEAPGLGVGPARTRLGRYLEVRLAGGEVDHPRPHQDHGLSATVRTTRGAVAVAVDVRVHAR</sequence>
<comment type="caution">
    <text evidence="1">The sequence shown here is derived from an EMBL/GenBank/DDBJ whole genome shotgun (WGS) entry which is preliminary data.</text>
</comment>
<dbReference type="RefSeq" id="WP_182662283.1">
    <property type="nucleotide sequence ID" value="NZ_JACIVI010000001.1"/>
</dbReference>
<name>A0A839HQ89_9BURK</name>
<accession>A0A839HQ89</accession>
<gene>
    <name evidence="1" type="ORF">H4F90_05690</name>
</gene>
<organism evidence="1 2">
    <name type="scientific">Aquariibacter albus</name>
    <dbReference type="NCBI Taxonomy" id="2759899"/>
    <lineage>
        <taxon>Bacteria</taxon>
        <taxon>Pseudomonadati</taxon>
        <taxon>Pseudomonadota</taxon>
        <taxon>Betaproteobacteria</taxon>
        <taxon>Burkholderiales</taxon>
        <taxon>Sphaerotilaceae</taxon>
        <taxon>Aquariibacter</taxon>
    </lineage>
</organism>
<evidence type="ECO:0000313" key="2">
    <source>
        <dbReference type="Proteomes" id="UP000586093"/>
    </source>
</evidence>